<accession>A0A853C0J0</accession>
<dbReference type="PROSITE" id="PS51318">
    <property type="entry name" value="TAT"/>
    <property type="match status" value="1"/>
</dbReference>
<protein>
    <submittedName>
        <fullName evidence="2">Uncharacterized protein</fullName>
    </submittedName>
</protein>
<gene>
    <name evidence="2" type="ORF">HNR19_001409</name>
</gene>
<dbReference type="Proteomes" id="UP000530424">
    <property type="component" value="Unassembled WGS sequence"/>
</dbReference>
<comment type="caution">
    <text evidence="2">The sequence shown here is derived from an EMBL/GenBank/DDBJ whole genome shotgun (WGS) entry which is preliminary data.</text>
</comment>
<dbReference type="NCBIfam" id="NF045524">
    <property type="entry name" value="MXAN_6640_HExxH"/>
    <property type="match status" value="1"/>
</dbReference>
<proteinExistence type="predicted"/>
<feature type="signal peptide" evidence="1">
    <location>
        <begin position="1"/>
        <end position="28"/>
    </location>
</feature>
<reference evidence="2 3" key="1">
    <citation type="submission" date="2020-07" db="EMBL/GenBank/DDBJ databases">
        <title>Sequencing the genomes of 1000 actinobacteria strains.</title>
        <authorList>
            <person name="Klenk H.-P."/>
        </authorList>
    </citation>
    <scope>NUCLEOTIDE SEQUENCE [LARGE SCALE GENOMIC DNA]</scope>
    <source>
        <strain evidence="2 3">DSM 103833</strain>
    </source>
</reference>
<dbReference type="RefSeq" id="WP_179667262.1">
    <property type="nucleotide sequence ID" value="NZ_JACCFP010000001.1"/>
</dbReference>
<name>A0A853C0J0_9ACTN</name>
<evidence type="ECO:0000313" key="3">
    <source>
        <dbReference type="Proteomes" id="UP000530424"/>
    </source>
</evidence>
<keyword evidence="1" id="KW-0732">Signal</keyword>
<evidence type="ECO:0000256" key="1">
    <source>
        <dbReference type="SAM" id="SignalP"/>
    </source>
</evidence>
<keyword evidence="3" id="KW-1185">Reference proteome</keyword>
<dbReference type="AlphaFoldDB" id="A0A853C0J0"/>
<dbReference type="EMBL" id="JACCFP010000001">
    <property type="protein sequence ID" value="NYJ00711.1"/>
    <property type="molecule type" value="Genomic_DNA"/>
</dbReference>
<evidence type="ECO:0000313" key="2">
    <source>
        <dbReference type="EMBL" id="NYJ00711.1"/>
    </source>
</evidence>
<organism evidence="2 3">
    <name type="scientific">Nocardioides thalensis</name>
    <dbReference type="NCBI Taxonomy" id="1914755"/>
    <lineage>
        <taxon>Bacteria</taxon>
        <taxon>Bacillati</taxon>
        <taxon>Actinomycetota</taxon>
        <taxon>Actinomycetes</taxon>
        <taxon>Propionibacteriales</taxon>
        <taxon>Nocardioidaceae</taxon>
        <taxon>Nocardioides</taxon>
    </lineage>
</organism>
<feature type="chain" id="PRO_5032461051" evidence="1">
    <location>
        <begin position="29"/>
        <end position="518"/>
    </location>
</feature>
<sequence length="518" mass="55792">MSIPRRRRVLTALALTGALTAAAVPAFADKGAGDPGSDKSDMERAERVAAVATLERAEALLDGTSSEDPRGATMALRDVRMLRDSLPADLAARADEVLLRPPDEGGTWVKTCNTEVCVHHLQGADIGSGEYDVNDVLATVQDIRDKYVAAGYREPLPDGTTGGDAKFDVYLEDLGDQNLYGYCTSDDPKQASPETGWDLWAYCAFDDDFSAAQFPSNTPLENMQVTAAHEYFHATQYAYDAFEDSWILEATATWAEDELYDDVNDNYNYNGSGPIAHPTTPLDSDQNGSLFKYGAWTFFRYLTERFPAAQGGIPTLVRELLESMDGSVGGPDRFSLQAVQEVLGDHGTSLSAAFAGYSLANRAPEAIYEEGADYPTAPAKSVTVSSKSKNPGAYTKTLDHLTSSTVRYRPSNLSASNWKLRLKLDLAPKAKGSAAAVTVVKKNGTRTLLGYAKLNAQGDATVAAPFSSSSVAAVEVTLLNLSGRLNDCWDGDTPYSCYGGNPLDDNLRQSVDPVAYRP</sequence>
<dbReference type="InterPro" id="IPR006311">
    <property type="entry name" value="TAT_signal"/>
</dbReference>